<organism evidence="1 2">
    <name type="scientific">Tegillarca granosa</name>
    <name type="common">Malaysian cockle</name>
    <name type="synonym">Anadara granosa</name>
    <dbReference type="NCBI Taxonomy" id="220873"/>
    <lineage>
        <taxon>Eukaryota</taxon>
        <taxon>Metazoa</taxon>
        <taxon>Spiralia</taxon>
        <taxon>Lophotrochozoa</taxon>
        <taxon>Mollusca</taxon>
        <taxon>Bivalvia</taxon>
        <taxon>Autobranchia</taxon>
        <taxon>Pteriomorphia</taxon>
        <taxon>Arcoida</taxon>
        <taxon>Arcoidea</taxon>
        <taxon>Arcidae</taxon>
        <taxon>Tegillarca</taxon>
    </lineage>
</organism>
<sequence>MDELNYDIIKPMVQSDELGNGIFLFLANKTDLENTMTCQLGSVQAKKALSGVGYNPTTVQQDSVNTSDTTSDKPQHGIDYCTRAYSA</sequence>
<dbReference type="EMBL" id="JARBDR010000784">
    <property type="protein sequence ID" value="KAJ8307600.1"/>
    <property type="molecule type" value="Genomic_DNA"/>
</dbReference>
<evidence type="ECO:0000313" key="2">
    <source>
        <dbReference type="Proteomes" id="UP001217089"/>
    </source>
</evidence>
<comment type="caution">
    <text evidence="1">The sequence shown here is derived from an EMBL/GenBank/DDBJ whole genome shotgun (WGS) entry which is preliminary data.</text>
</comment>
<keyword evidence="2" id="KW-1185">Reference proteome</keyword>
<protein>
    <submittedName>
        <fullName evidence="1">Uncharacterized protein</fullName>
    </submittedName>
</protein>
<accession>A0ABQ9EV78</accession>
<evidence type="ECO:0000313" key="1">
    <source>
        <dbReference type="EMBL" id="KAJ8307600.1"/>
    </source>
</evidence>
<reference evidence="1 2" key="1">
    <citation type="submission" date="2022-12" db="EMBL/GenBank/DDBJ databases">
        <title>Chromosome-level genome of Tegillarca granosa.</title>
        <authorList>
            <person name="Kim J."/>
        </authorList>
    </citation>
    <scope>NUCLEOTIDE SEQUENCE [LARGE SCALE GENOMIC DNA]</scope>
    <source>
        <strain evidence="1">Teg-2019</strain>
        <tissue evidence="1">Adductor muscle</tissue>
    </source>
</reference>
<name>A0ABQ9EV78_TEGGR</name>
<proteinExistence type="predicted"/>
<gene>
    <name evidence="1" type="ORF">KUTeg_014848</name>
</gene>
<dbReference type="Proteomes" id="UP001217089">
    <property type="component" value="Unassembled WGS sequence"/>
</dbReference>